<dbReference type="InterPro" id="IPR011990">
    <property type="entry name" value="TPR-like_helical_dom_sf"/>
</dbReference>
<evidence type="ECO:0000313" key="3">
    <source>
        <dbReference type="Proteomes" id="UP001221413"/>
    </source>
</evidence>
<gene>
    <name evidence="2" type="ORF">Dda_7546</name>
</gene>
<proteinExistence type="predicted"/>
<keyword evidence="3" id="KW-1185">Reference proteome</keyword>
<dbReference type="PANTHER" id="PTHR46082:SF6">
    <property type="entry name" value="AAA+ ATPASE DOMAIN-CONTAINING PROTEIN-RELATED"/>
    <property type="match status" value="1"/>
</dbReference>
<dbReference type="SUPFAM" id="SSF48452">
    <property type="entry name" value="TPR-like"/>
    <property type="match status" value="2"/>
</dbReference>
<comment type="caution">
    <text evidence="2">The sequence shown here is derived from an EMBL/GenBank/DDBJ whole genome shotgun (WGS) entry which is preliminary data.</text>
</comment>
<dbReference type="Proteomes" id="UP001221413">
    <property type="component" value="Unassembled WGS sequence"/>
</dbReference>
<feature type="domain" description="Orc1-like AAA ATPase" evidence="1">
    <location>
        <begin position="9"/>
        <end position="157"/>
    </location>
</feature>
<dbReference type="EMBL" id="JAQGDS010000010">
    <property type="protein sequence ID" value="KAJ6257757.1"/>
    <property type="molecule type" value="Genomic_DNA"/>
</dbReference>
<dbReference type="SUPFAM" id="SSF52540">
    <property type="entry name" value="P-loop containing nucleoside triphosphate hydrolases"/>
    <property type="match status" value="1"/>
</dbReference>
<evidence type="ECO:0000313" key="2">
    <source>
        <dbReference type="EMBL" id="KAJ6257757.1"/>
    </source>
</evidence>
<dbReference type="Pfam" id="PF13191">
    <property type="entry name" value="AAA_16"/>
    <property type="match status" value="1"/>
</dbReference>
<organism evidence="2 3">
    <name type="scientific">Drechslerella dactyloides</name>
    <name type="common">Nematode-trapping fungus</name>
    <name type="synonym">Arthrobotrys dactyloides</name>
    <dbReference type="NCBI Taxonomy" id="74499"/>
    <lineage>
        <taxon>Eukaryota</taxon>
        <taxon>Fungi</taxon>
        <taxon>Dikarya</taxon>
        <taxon>Ascomycota</taxon>
        <taxon>Pezizomycotina</taxon>
        <taxon>Orbiliomycetes</taxon>
        <taxon>Orbiliales</taxon>
        <taxon>Orbiliaceae</taxon>
        <taxon>Drechslerella</taxon>
    </lineage>
</organism>
<dbReference type="AlphaFoldDB" id="A0AAD6IWN5"/>
<dbReference type="Pfam" id="PF13424">
    <property type="entry name" value="TPR_12"/>
    <property type="match status" value="1"/>
</dbReference>
<name>A0AAD6IWN5_DREDA</name>
<dbReference type="Gene3D" id="3.40.50.300">
    <property type="entry name" value="P-loop containing nucleotide triphosphate hydrolases"/>
    <property type="match status" value="1"/>
</dbReference>
<dbReference type="InterPro" id="IPR027417">
    <property type="entry name" value="P-loop_NTPase"/>
</dbReference>
<dbReference type="InterPro" id="IPR041664">
    <property type="entry name" value="AAA_16"/>
</dbReference>
<reference evidence="2" key="1">
    <citation type="submission" date="2023-01" db="EMBL/GenBank/DDBJ databases">
        <title>The chitinases involved in constricting ring structure development in the nematode-trapping fungus Drechslerella dactyloides.</title>
        <authorList>
            <person name="Wang R."/>
            <person name="Zhang L."/>
            <person name="Tang P."/>
            <person name="Li S."/>
            <person name="Liang L."/>
        </authorList>
    </citation>
    <scope>NUCLEOTIDE SEQUENCE</scope>
    <source>
        <strain evidence="2">YMF1.00031</strain>
    </source>
</reference>
<dbReference type="PANTHER" id="PTHR46082">
    <property type="entry name" value="ATP/GTP-BINDING PROTEIN-RELATED"/>
    <property type="match status" value="1"/>
</dbReference>
<dbReference type="Gene3D" id="1.25.40.10">
    <property type="entry name" value="Tetratricopeptide repeat domain"/>
    <property type="match status" value="2"/>
</dbReference>
<protein>
    <submittedName>
        <fullName evidence="2">Nephrocystin-3</fullName>
    </submittedName>
</protein>
<evidence type="ECO:0000259" key="1">
    <source>
        <dbReference type="Pfam" id="PF13191"/>
    </source>
</evidence>
<sequence length="544" mass="61998">MQSPRNPHFTGREENLSIIHDHFCRSRSKDTPYIFALTGTGGMGKTQIALEYAYRYHNEYTAVFWLSAASEETLQQSFVEIMQRIIKEQLNITAWPHSTPEYNVVALKLGIPGLIDDKGNLSGERETIRAIKEAVFRWLKLPDSKWLLIFDNADDLETFDLQGYLPNHGSGAVLVTSRRPEFFSATQQMDLDGLNETDAIRLLLRLAQLTDYPEALEEDAASLVEKLGFMPLAISHAGCYMHETKSSIRDYLSVYDSAFLTVQSRTPRFGWSYHDTAATTWEISFSNVEKKDKKAASLLLTCSYFDPEEIFESLWEYEQSDKALRVQDKLSEARGLCHSKRLFGADHPDTLLTLEGIADVFERQGKYDESLRSYQWIITCYNKEFGENHLRTLRAVRKMAEVLSGQCEYKKAIELLEPALTSAEASFGKNHSETLDIVSSLADALHGQGKYNDAMELYEWVRSGITIDHSEDPVQTFCVVRCIADIFRQQEKWDEAMQQYELVYAASVKAFGKDNETVLPLLKILADISCRQGEYNKGDNPRHS</sequence>
<accession>A0AAD6IWN5</accession>
<dbReference type="InterPro" id="IPR053137">
    <property type="entry name" value="NLR-like"/>
</dbReference>